<dbReference type="Pfam" id="PF20750">
    <property type="entry name" value="PAP_NTPase"/>
    <property type="match status" value="1"/>
</dbReference>
<name>A0AAW0PP34_9GOBI</name>
<feature type="domain" description="Poly(A) polymerase nucleotidyltransferase" evidence="1">
    <location>
        <begin position="105"/>
        <end position="138"/>
    </location>
</feature>
<organism evidence="2 3">
    <name type="scientific">Mugilogobius chulae</name>
    <name type="common">yellowstripe goby</name>
    <dbReference type="NCBI Taxonomy" id="88201"/>
    <lineage>
        <taxon>Eukaryota</taxon>
        <taxon>Metazoa</taxon>
        <taxon>Chordata</taxon>
        <taxon>Craniata</taxon>
        <taxon>Vertebrata</taxon>
        <taxon>Euteleostomi</taxon>
        <taxon>Actinopterygii</taxon>
        <taxon>Neopterygii</taxon>
        <taxon>Teleostei</taxon>
        <taxon>Neoteleostei</taxon>
        <taxon>Acanthomorphata</taxon>
        <taxon>Gobiaria</taxon>
        <taxon>Gobiiformes</taxon>
        <taxon>Gobioidei</taxon>
        <taxon>Gobiidae</taxon>
        <taxon>Gobionellinae</taxon>
        <taxon>Mugilogobius</taxon>
    </lineage>
</organism>
<dbReference type="InterPro" id="IPR048840">
    <property type="entry name" value="PolA_pol_NTPase"/>
</dbReference>
<gene>
    <name evidence="2" type="ORF">WMY93_009101</name>
</gene>
<evidence type="ECO:0000313" key="3">
    <source>
        <dbReference type="Proteomes" id="UP001460270"/>
    </source>
</evidence>
<keyword evidence="3" id="KW-1185">Reference proteome</keyword>
<protein>
    <recommendedName>
        <fullName evidence="1">Poly(A) polymerase nucleotidyltransferase domain-containing protein</fullName>
    </recommendedName>
</protein>
<comment type="caution">
    <text evidence="2">The sequence shown here is derived from an EMBL/GenBank/DDBJ whole genome shotgun (WGS) entry which is preliminary data.</text>
</comment>
<proteinExistence type="predicted"/>
<evidence type="ECO:0000259" key="1">
    <source>
        <dbReference type="Pfam" id="PF20750"/>
    </source>
</evidence>
<sequence>MDQPSLSYPALNGLGLPCAESYPLCKSTAMKARLNVASLARTVQVLFSGAAEGQRWHGDISKQRSCQAAAGLDHLQTVHSLKLLDKSRQQLFESSLLDDVPKWYGVTGPISFDFPSEDDLKMTRTLMEYLKSRNIFQTH</sequence>
<accession>A0AAW0PP34</accession>
<reference evidence="3" key="1">
    <citation type="submission" date="2024-04" db="EMBL/GenBank/DDBJ databases">
        <title>Salinicola lusitanus LLJ914,a marine bacterium isolated from the Okinawa Trough.</title>
        <authorList>
            <person name="Li J."/>
        </authorList>
    </citation>
    <scope>NUCLEOTIDE SEQUENCE [LARGE SCALE GENOMIC DNA]</scope>
</reference>
<evidence type="ECO:0000313" key="2">
    <source>
        <dbReference type="EMBL" id="KAK7922199.1"/>
    </source>
</evidence>
<dbReference type="Proteomes" id="UP001460270">
    <property type="component" value="Unassembled WGS sequence"/>
</dbReference>
<dbReference type="EMBL" id="JBBPFD010000006">
    <property type="protein sequence ID" value="KAK7922199.1"/>
    <property type="molecule type" value="Genomic_DNA"/>
</dbReference>
<dbReference type="AlphaFoldDB" id="A0AAW0PP34"/>